<keyword evidence="2" id="KW-0808">Transferase</keyword>
<dbReference type="GO" id="GO:0019150">
    <property type="term" value="F:D-ribulokinase activity"/>
    <property type="evidence" value="ECO:0007669"/>
    <property type="project" value="TreeGrafter"/>
</dbReference>
<dbReference type="Pfam" id="PF02782">
    <property type="entry name" value="FGGY_C"/>
    <property type="match status" value="1"/>
</dbReference>
<dbReference type="InterPro" id="IPR018484">
    <property type="entry name" value="FGGY_N"/>
</dbReference>
<keyword evidence="3 6" id="KW-0418">Kinase</keyword>
<dbReference type="RefSeq" id="WP_159980170.1">
    <property type="nucleotide sequence ID" value="NZ_BLIV01000008.1"/>
</dbReference>
<proteinExistence type="inferred from homology"/>
<dbReference type="AlphaFoldDB" id="A0A640VX61"/>
<protein>
    <submittedName>
        <fullName evidence="6">Ribulokinase</fullName>
    </submittedName>
</protein>
<dbReference type="InterPro" id="IPR006003">
    <property type="entry name" value="FGGY_RbtK-like"/>
</dbReference>
<dbReference type="Proteomes" id="UP000436522">
    <property type="component" value="Unassembled WGS sequence"/>
</dbReference>
<dbReference type="InterPro" id="IPR000577">
    <property type="entry name" value="Carb_kinase_FGGY"/>
</dbReference>
<evidence type="ECO:0000256" key="2">
    <source>
        <dbReference type="ARBA" id="ARBA00022679"/>
    </source>
</evidence>
<dbReference type="PANTHER" id="PTHR43435">
    <property type="entry name" value="RIBULOKINASE"/>
    <property type="match status" value="1"/>
</dbReference>
<feature type="domain" description="Carbohydrate kinase FGGY N-terminal" evidence="4">
    <location>
        <begin position="4"/>
        <end position="264"/>
    </location>
</feature>
<feature type="domain" description="Carbohydrate kinase FGGY C-terminal" evidence="5">
    <location>
        <begin position="275"/>
        <end position="482"/>
    </location>
</feature>
<dbReference type="Pfam" id="PF00370">
    <property type="entry name" value="FGGY_N"/>
    <property type="match status" value="1"/>
</dbReference>
<evidence type="ECO:0000259" key="5">
    <source>
        <dbReference type="Pfam" id="PF02782"/>
    </source>
</evidence>
<evidence type="ECO:0000256" key="3">
    <source>
        <dbReference type="ARBA" id="ARBA00022777"/>
    </source>
</evidence>
<dbReference type="PIRSF" id="PIRSF000538">
    <property type="entry name" value="GlpK"/>
    <property type="match status" value="1"/>
</dbReference>
<dbReference type="InterPro" id="IPR018485">
    <property type="entry name" value="FGGY_C"/>
</dbReference>
<keyword evidence="7" id="KW-1185">Reference proteome</keyword>
<dbReference type="Gene3D" id="3.30.420.40">
    <property type="match status" value="1"/>
</dbReference>
<reference evidence="6 7" key="1">
    <citation type="submission" date="2019-12" db="EMBL/GenBank/DDBJ databases">
        <title>Roseobacter cerasinus sp. nov., isolated from seawater around aquaculture.</title>
        <authorList>
            <person name="Muramatsu S."/>
            <person name="Takabe Y."/>
            <person name="Mori K."/>
            <person name="Takaichi S."/>
            <person name="Hanada S."/>
        </authorList>
    </citation>
    <scope>NUCLEOTIDE SEQUENCE [LARGE SCALE GENOMIC DNA]</scope>
    <source>
        <strain evidence="6 7">AI77</strain>
    </source>
</reference>
<dbReference type="SUPFAM" id="SSF53067">
    <property type="entry name" value="Actin-like ATPase domain"/>
    <property type="match status" value="2"/>
</dbReference>
<accession>A0A640VX61</accession>
<dbReference type="EMBL" id="BLIV01000008">
    <property type="protein sequence ID" value="GFE51950.1"/>
    <property type="molecule type" value="Genomic_DNA"/>
</dbReference>
<dbReference type="InterPro" id="IPR043129">
    <property type="entry name" value="ATPase_NBD"/>
</dbReference>
<dbReference type="GO" id="GO:0019321">
    <property type="term" value="P:pentose metabolic process"/>
    <property type="evidence" value="ECO:0007669"/>
    <property type="project" value="TreeGrafter"/>
</dbReference>
<organism evidence="6 7">
    <name type="scientific">Roseobacter cerasinus</name>
    <dbReference type="NCBI Taxonomy" id="2602289"/>
    <lineage>
        <taxon>Bacteria</taxon>
        <taxon>Pseudomonadati</taxon>
        <taxon>Pseudomonadota</taxon>
        <taxon>Alphaproteobacteria</taxon>
        <taxon>Rhodobacterales</taxon>
        <taxon>Roseobacteraceae</taxon>
        <taxon>Roseobacter</taxon>
    </lineage>
</organism>
<dbReference type="Gene3D" id="1.20.58.2240">
    <property type="match status" value="1"/>
</dbReference>
<dbReference type="NCBIfam" id="TIGR01315">
    <property type="entry name" value="5C_CHO_kinase"/>
    <property type="match status" value="1"/>
</dbReference>
<dbReference type="PANTHER" id="PTHR43435:SF4">
    <property type="entry name" value="FGGY CARBOHYDRATE KINASE DOMAIN-CONTAINING PROTEIN"/>
    <property type="match status" value="1"/>
</dbReference>
<evidence type="ECO:0000256" key="1">
    <source>
        <dbReference type="ARBA" id="ARBA00009156"/>
    </source>
</evidence>
<gene>
    <name evidence="6" type="ORF">So717_37030</name>
</gene>
<dbReference type="GO" id="GO:0005737">
    <property type="term" value="C:cytoplasm"/>
    <property type="evidence" value="ECO:0007669"/>
    <property type="project" value="TreeGrafter"/>
</dbReference>
<comment type="caution">
    <text evidence="6">The sequence shown here is derived from an EMBL/GenBank/DDBJ whole genome shotgun (WGS) entry which is preliminary data.</text>
</comment>
<sequence length="536" mass="56925">MTFFIGVDVGPASARAGVFDVEGNMLGACAHEIRIWRPQSGFAQQSTADIWGATCHCVHDVIRRTGTDVRQVSGIGFSATSSLVATGPKGAPVSVSPDGSAEQDVILRSDHRAAEAAKRINSTGHEHLRVTGGAVSIEAHIPKLVWLKENLPFTWNDAAHFFDLSDWLAWKASGSLKRSRCTVLCKWGYLSEKAEGARGWDSSFFKQIGLGDLVTETYRRIGQDIAAPGQPVGSLTEDAARDLGLSRKTRVAMGLTDAHAGALGTFGSAGDGATMALIAGTSARHITLSGTPAYVSGVGGPYLGALLPGLWVNEANQPMAGAALDAIINRHAAGFELRFNATQASLTPHEYLETILLDYTGPGPYDQRARHRHIVSDINGNDTPVADPLRFGMAVGQGTAPDLEDLAVDYLAGVQSLAYGTRQIIEQLDQHAIPTTQIVISGKMARNRIYCQTLADVTGCGVVIPNQPEPVLLGAAMLAAQASAAFPTTLKAMQGMSKGGQALVPRSESHPFHDKKYNIFKSLQDHCGSIHKIMSG</sequence>
<evidence type="ECO:0000313" key="7">
    <source>
        <dbReference type="Proteomes" id="UP000436522"/>
    </source>
</evidence>
<comment type="similarity">
    <text evidence="1">Belongs to the FGGY kinase family.</text>
</comment>
<evidence type="ECO:0000313" key="6">
    <source>
        <dbReference type="EMBL" id="GFE51950.1"/>
    </source>
</evidence>
<dbReference type="OrthoDB" id="9805576at2"/>
<name>A0A640VX61_9RHOB</name>
<dbReference type="CDD" id="cd07782">
    <property type="entry name" value="ASKHA_NBD_FGGY_D-RBK"/>
    <property type="match status" value="1"/>
</dbReference>
<evidence type="ECO:0000259" key="4">
    <source>
        <dbReference type="Pfam" id="PF00370"/>
    </source>
</evidence>